<proteinExistence type="predicted"/>
<keyword evidence="3" id="KW-1185">Reference proteome</keyword>
<evidence type="ECO:0000313" key="2">
    <source>
        <dbReference type="EMBL" id="CAF1039903.1"/>
    </source>
</evidence>
<dbReference type="EMBL" id="CAJNOC010005007">
    <property type="protein sequence ID" value="CAF1039903.1"/>
    <property type="molecule type" value="Genomic_DNA"/>
</dbReference>
<feature type="region of interest" description="Disordered" evidence="1">
    <location>
        <begin position="50"/>
        <end position="112"/>
    </location>
</feature>
<protein>
    <submittedName>
        <fullName evidence="2">Uncharacterized protein</fullName>
    </submittedName>
</protein>
<feature type="compositionally biased region" description="Basic and acidic residues" evidence="1">
    <location>
        <begin position="73"/>
        <end position="90"/>
    </location>
</feature>
<gene>
    <name evidence="2" type="ORF">OXX778_LOCUS18296</name>
</gene>
<name>A0A814JMW1_9BILA</name>
<sequence>MSLSKKFRCCGTTTSEEENKVLQAVLNGERMKNILEDTEGEQELHAFIDTDLTDDEDDYNSFKSEDDLSDASDSSHYEDQANQFDDHNSDETDGDDEEVDEEQVDVGNDHVN</sequence>
<dbReference type="Proteomes" id="UP000663879">
    <property type="component" value="Unassembled WGS sequence"/>
</dbReference>
<reference evidence="2" key="1">
    <citation type="submission" date="2021-02" db="EMBL/GenBank/DDBJ databases">
        <authorList>
            <person name="Nowell W R."/>
        </authorList>
    </citation>
    <scope>NUCLEOTIDE SEQUENCE</scope>
    <source>
        <strain evidence="2">Ploen Becks lab</strain>
    </source>
</reference>
<evidence type="ECO:0000256" key="1">
    <source>
        <dbReference type="SAM" id="MobiDB-lite"/>
    </source>
</evidence>
<organism evidence="2 3">
    <name type="scientific">Brachionus calyciflorus</name>
    <dbReference type="NCBI Taxonomy" id="104777"/>
    <lineage>
        <taxon>Eukaryota</taxon>
        <taxon>Metazoa</taxon>
        <taxon>Spiralia</taxon>
        <taxon>Gnathifera</taxon>
        <taxon>Rotifera</taxon>
        <taxon>Eurotatoria</taxon>
        <taxon>Monogononta</taxon>
        <taxon>Pseudotrocha</taxon>
        <taxon>Ploima</taxon>
        <taxon>Brachionidae</taxon>
        <taxon>Brachionus</taxon>
    </lineage>
</organism>
<evidence type="ECO:0000313" key="3">
    <source>
        <dbReference type="Proteomes" id="UP000663879"/>
    </source>
</evidence>
<comment type="caution">
    <text evidence="2">The sequence shown here is derived from an EMBL/GenBank/DDBJ whole genome shotgun (WGS) entry which is preliminary data.</text>
</comment>
<dbReference type="AlphaFoldDB" id="A0A814JMW1"/>
<accession>A0A814JMW1</accession>
<feature type="compositionally biased region" description="Acidic residues" evidence="1">
    <location>
        <begin position="91"/>
        <end position="104"/>
    </location>
</feature>